<dbReference type="Gene3D" id="3.90.1570.10">
    <property type="entry name" value="tt1808, chain A"/>
    <property type="match status" value="1"/>
</dbReference>
<accession>A0ABP6GMD2</accession>
<dbReference type="InterPro" id="IPR011335">
    <property type="entry name" value="Restrct_endonuc-II-like"/>
</dbReference>
<dbReference type="GO" id="GO:0004519">
    <property type="term" value="F:endonuclease activity"/>
    <property type="evidence" value="ECO:0007669"/>
    <property type="project" value="UniProtKB-KW"/>
</dbReference>
<organism evidence="2 3">
    <name type="scientific">Streptomyces luteosporeus</name>
    <dbReference type="NCBI Taxonomy" id="173856"/>
    <lineage>
        <taxon>Bacteria</taxon>
        <taxon>Bacillati</taxon>
        <taxon>Actinomycetota</taxon>
        <taxon>Actinomycetes</taxon>
        <taxon>Kitasatosporales</taxon>
        <taxon>Streptomycetaceae</taxon>
        <taxon>Streptomyces</taxon>
    </lineage>
</organism>
<dbReference type="InterPro" id="IPR008538">
    <property type="entry name" value="Uma2"/>
</dbReference>
<comment type="caution">
    <text evidence="2">The sequence shown here is derived from an EMBL/GenBank/DDBJ whole genome shotgun (WGS) entry which is preliminary data.</text>
</comment>
<evidence type="ECO:0000313" key="2">
    <source>
        <dbReference type="EMBL" id="GAA2724512.1"/>
    </source>
</evidence>
<dbReference type="PANTHER" id="PTHR35400:SF3">
    <property type="entry name" value="SLL1072 PROTEIN"/>
    <property type="match status" value="1"/>
</dbReference>
<gene>
    <name evidence="2" type="ORF">GCM10010315_54530</name>
</gene>
<dbReference type="Pfam" id="PF05685">
    <property type="entry name" value="Uma2"/>
    <property type="match status" value="1"/>
</dbReference>
<keyword evidence="2" id="KW-0540">Nuclease</keyword>
<dbReference type="InterPro" id="IPR012296">
    <property type="entry name" value="Nuclease_put_TT1808"/>
</dbReference>
<keyword evidence="2" id="KW-0378">Hydrolase</keyword>
<dbReference type="RefSeq" id="WP_344438997.1">
    <property type="nucleotide sequence ID" value="NZ_BAAASL010000026.1"/>
</dbReference>
<protein>
    <submittedName>
        <fullName evidence="2">Uma2 family endonuclease</fullName>
    </submittedName>
</protein>
<keyword evidence="2" id="KW-0255">Endonuclease</keyword>
<dbReference type="EMBL" id="BAAASL010000026">
    <property type="protein sequence ID" value="GAA2724512.1"/>
    <property type="molecule type" value="Genomic_DNA"/>
</dbReference>
<evidence type="ECO:0000313" key="3">
    <source>
        <dbReference type="Proteomes" id="UP001500886"/>
    </source>
</evidence>
<reference evidence="3" key="1">
    <citation type="journal article" date="2019" name="Int. J. Syst. Evol. Microbiol.">
        <title>The Global Catalogue of Microorganisms (GCM) 10K type strain sequencing project: providing services to taxonomists for standard genome sequencing and annotation.</title>
        <authorList>
            <consortium name="The Broad Institute Genomics Platform"/>
            <consortium name="The Broad Institute Genome Sequencing Center for Infectious Disease"/>
            <person name="Wu L."/>
            <person name="Ma J."/>
        </authorList>
    </citation>
    <scope>NUCLEOTIDE SEQUENCE [LARGE SCALE GENOMIC DNA]</scope>
    <source>
        <strain evidence="3">JCM 4542</strain>
    </source>
</reference>
<dbReference type="SUPFAM" id="SSF52980">
    <property type="entry name" value="Restriction endonuclease-like"/>
    <property type="match status" value="1"/>
</dbReference>
<keyword evidence="3" id="KW-1185">Reference proteome</keyword>
<dbReference type="CDD" id="cd06260">
    <property type="entry name" value="DUF820-like"/>
    <property type="match status" value="1"/>
</dbReference>
<evidence type="ECO:0000259" key="1">
    <source>
        <dbReference type="Pfam" id="PF05685"/>
    </source>
</evidence>
<name>A0ABP6GMD2_9ACTN</name>
<sequence>MEQLQRATRANWMYPPIDGWTVDQVEELCLPYDTDWELIDGRIVTYGDTSWWHNHVRDELYVAVRTALRRPYTVDMNRWTEINNRTAVSPDLVVFDRRDLDIDTLVATPLATVALVVEVYSPRSHATDRHLRPGLFAEAGIGLFWQVERGKDAVPEVHEHHLDPSTGRYREAARHTGMLKTDVPFPIEVDLRSLIDL</sequence>
<dbReference type="PANTHER" id="PTHR35400">
    <property type="entry name" value="SLR1083 PROTEIN"/>
    <property type="match status" value="1"/>
</dbReference>
<proteinExistence type="predicted"/>
<dbReference type="Proteomes" id="UP001500886">
    <property type="component" value="Unassembled WGS sequence"/>
</dbReference>
<feature type="domain" description="Putative restriction endonuclease" evidence="1">
    <location>
        <begin position="23"/>
        <end position="172"/>
    </location>
</feature>